<name>A0A059F163_9MICR</name>
<dbReference type="OrthoDB" id="10356916at2759"/>
<evidence type="ECO:0000313" key="2">
    <source>
        <dbReference type="Proteomes" id="UP000030655"/>
    </source>
</evidence>
<reference evidence="1 2" key="2">
    <citation type="submission" date="2014-03" db="EMBL/GenBank/DDBJ databases">
        <title>The Genome Sequence of Anncaliia algerae insect isolate PRA339.</title>
        <authorList>
            <consortium name="The Broad Institute Genome Sequencing Platform"/>
            <consortium name="The Broad Institute Genome Sequencing Center for Infectious Disease"/>
            <person name="Cuomo C."/>
            <person name="Becnel J."/>
            <person name="Sanscrainte N."/>
            <person name="Walker B."/>
            <person name="Young S.K."/>
            <person name="Zeng Q."/>
            <person name="Gargeya S."/>
            <person name="Fitzgerald M."/>
            <person name="Haas B."/>
            <person name="Abouelleil A."/>
            <person name="Alvarado L."/>
            <person name="Arachchi H.M."/>
            <person name="Berlin A.M."/>
            <person name="Chapman S.B."/>
            <person name="Dewar J."/>
            <person name="Goldberg J."/>
            <person name="Griggs A."/>
            <person name="Gujja S."/>
            <person name="Hansen M."/>
            <person name="Howarth C."/>
            <person name="Imamovic A."/>
            <person name="Larimer J."/>
            <person name="McCowan C."/>
            <person name="Murphy C."/>
            <person name="Neiman D."/>
            <person name="Pearson M."/>
            <person name="Priest M."/>
            <person name="Roberts A."/>
            <person name="Saif S."/>
            <person name="Shea T."/>
            <person name="Sisk P."/>
            <person name="Sykes S."/>
            <person name="Wortman J."/>
            <person name="Nusbaum C."/>
            <person name="Birren B."/>
        </authorList>
    </citation>
    <scope>NUCLEOTIDE SEQUENCE [LARGE SCALE GENOMIC DNA]</scope>
    <source>
        <strain evidence="1 2">PRA339</strain>
    </source>
</reference>
<dbReference type="HOGENOM" id="CLU_504284_0_0_1"/>
<sequence>MQEFNLNFFVISYIIRLCRFAHVNHFYSHNMHQSTSPIPSISEQHSYLMRDSRMDLCNEYLFFRNAQEHNNLILNRNSSTIDITDSNKFSMSPEDLSLMSNTKEKLHDGKDNGSNSQIANIPFSISNILSDNFGEKRFRKDNDSHTSDNTYLFSNMACSETSTIEVDAVGLDINENSERVLEQEQDINDSKVENVLLHPYYLKNDKEFPNSLKVEINIRKRKYLYLKNIAEDNLFSYKRLVISVVRENIVKKCSRYDTAKIVNAYAEYFDIVSASYNIDDMEIKPGDVYKVLYKHFKNYELWVISQYKLVKSNEGEHFRRVFREQCRGFNQKANIKCEELFKLYVKIFDSNNYNILFRILPGLNLIKEHKEIKFKTKKVTIAVIYMQLIMSIFDVFRYECFDNKNTTSKNLQSLYTDKRFNETVLNMGIVLVRLLVLLRFKEIYYRELEILTFIYFIRSKFNAIYETCDFCKLIGQSSFYDKCVYEKKIVSKNGLINISFTKQIKRRYKYKKIRKIISKEKEIINSFKNKHLKRSKQKMK</sequence>
<protein>
    <submittedName>
        <fullName evidence="1">Uncharacterized protein</fullName>
    </submittedName>
</protein>
<dbReference type="AlphaFoldDB" id="A0A059F163"/>
<dbReference type="Proteomes" id="UP000030655">
    <property type="component" value="Unassembled WGS sequence"/>
</dbReference>
<dbReference type="VEuPathDB" id="MicrosporidiaDB:H312_01730"/>
<gene>
    <name evidence="1" type="ORF">H312_01730</name>
</gene>
<reference evidence="2" key="1">
    <citation type="submission" date="2013-02" db="EMBL/GenBank/DDBJ databases">
        <authorList>
            <consortium name="The Broad Institute Genome Sequencing Platform"/>
            <person name="Cuomo C."/>
            <person name="Becnel J."/>
            <person name="Sanscrainte N."/>
            <person name="Walker B."/>
            <person name="Young S.K."/>
            <person name="Zeng Q."/>
            <person name="Gargeya S."/>
            <person name="Fitzgerald M."/>
            <person name="Haas B."/>
            <person name="Abouelleil A."/>
            <person name="Alvarado L."/>
            <person name="Arachchi H.M."/>
            <person name="Berlin A.M."/>
            <person name="Chapman S.B."/>
            <person name="Dewar J."/>
            <person name="Goldberg J."/>
            <person name="Griggs A."/>
            <person name="Gujja S."/>
            <person name="Hansen M."/>
            <person name="Howarth C."/>
            <person name="Imamovic A."/>
            <person name="Larimer J."/>
            <person name="McCowan C."/>
            <person name="Murphy C."/>
            <person name="Neiman D."/>
            <person name="Pearson M."/>
            <person name="Priest M."/>
            <person name="Roberts A."/>
            <person name="Saif S."/>
            <person name="Shea T."/>
            <person name="Sisk P."/>
            <person name="Sykes S."/>
            <person name="Wortman J."/>
            <person name="Nusbaum C."/>
            <person name="Birren B."/>
        </authorList>
    </citation>
    <scope>NUCLEOTIDE SEQUENCE [LARGE SCALE GENOMIC DNA]</scope>
    <source>
        <strain evidence="2">PRA339</strain>
    </source>
</reference>
<accession>A0A059F163</accession>
<evidence type="ECO:0000313" key="1">
    <source>
        <dbReference type="EMBL" id="KCZ80847.1"/>
    </source>
</evidence>
<proteinExistence type="predicted"/>
<keyword evidence="2" id="KW-1185">Reference proteome</keyword>
<dbReference type="EMBL" id="KK365160">
    <property type="protein sequence ID" value="KCZ80847.1"/>
    <property type="molecule type" value="Genomic_DNA"/>
</dbReference>
<organism evidence="1 2">
    <name type="scientific">Anncaliia algerae PRA339</name>
    <dbReference type="NCBI Taxonomy" id="1288291"/>
    <lineage>
        <taxon>Eukaryota</taxon>
        <taxon>Fungi</taxon>
        <taxon>Fungi incertae sedis</taxon>
        <taxon>Microsporidia</taxon>
        <taxon>Tubulinosematoidea</taxon>
        <taxon>Tubulinosematidae</taxon>
        <taxon>Anncaliia</taxon>
    </lineage>
</organism>